<organism evidence="1 2">
    <name type="scientific">Trichinella britovi</name>
    <name type="common">Parasitic roundworm</name>
    <dbReference type="NCBI Taxonomy" id="45882"/>
    <lineage>
        <taxon>Eukaryota</taxon>
        <taxon>Metazoa</taxon>
        <taxon>Ecdysozoa</taxon>
        <taxon>Nematoda</taxon>
        <taxon>Enoplea</taxon>
        <taxon>Dorylaimia</taxon>
        <taxon>Trichinellida</taxon>
        <taxon>Trichinellidae</taxon>
        <taxon>Trichinella</taxon>
    </lineage>
</organism>
<feature type="non-terminal residue" evidence="1">
    <location>
        <position position="99"/>
    </location>
</feature>
<dbReference type="AlphaFoldDB" id="A0A0V0YZE8"/>
<dbReference type="PANTHER" id="PTHR47331:SF1">
    <property type="entry name" value="GAG-LIKE PROTEIN"/>
    <property type="match status" value="1"/>
</dbReference>
<proteinExistence type="predicted"/>
<sequence>MSKSRVAPVKRVTIPRLELLEALVSARLVRYVGNELSLKIDEIVCWSDSEVALSWIKSPAVKWKSFVRNRVESIQQLTEASVWRYCPTGENPADMLSRG</sequence>
<dbReference type="PANTHER" id="PTHR47331">
    <property type="entry name" value="PHD-TYPE DOMAIN-CONTAINING PROTEIN"/>
    <property type="match status" value="1"/>
</dbReference>
<evidence type="ECO:0000313" key="1">
    <source>
        <dbReference type="EMBL" id="KRY05585.1"/>
    </source>
</evidence>
<gene>
    <name evidence="1" type="ORF">T03_10243</name>
</gene>
<comment type="caution">
    <text evidence="1">The sequence shown here is derived from an EMBL/GenBank/DDBJ whole genome shotgun (WGS) entry which is preliminary data.</text>
</comment>
<reference evidence="1 2" key="1">
    <citation type="submission" date="2015-01" db="EMBL/GenBank/DDBJ databases">
        <title>Evolution of Trichinella species and genotypes.</title>
        <authorList>
            <person name="Korhonen P.K."/>
            <person name="Edoardo P."/>
            <person name="Giuseppe L.R."/>
            <person name="Gasser R.B."/>
        </authorList>
    </citation>
    <scope>NUCLEOTIDE SEQUENCE [LARGE SCALE GENOMIC DNA]</scope>
    <source>
        <strain evidence="1">ISS120</strain>
    </source>
</reference>
<name>A0A0V0YZE8_TRIBR</name>
<dbReference type="Proteomes" id="UP000054653">
    <property type="component" value="Unassembled WGS sequence"/>
</dbReference>
<protein>
    <submittedName>
        <fullName evidence="1">Uncharacterized protein</fullName>
    </submittedName>
</protein>
<accession>A0A0V0YZE8</accession>
<dbReference type="Pfam" id="PF05380">
    <property type="entry name" value="Peptidase_A17"/>
    <property type="match status" value="1"/>
</dbReference>
<dbReference type="STRING" id="45882.A0A0V0YZE8"/>
<dbReference type="OrthoDB" id="5872779at2759"/>
<dbReference type="InterPro" id="IPR008042">
    <property type="entry name" value="Retrotrans_Pao"/>
</dbReference>
<dbReference type="OMA" id="PAVKWKS"/>
<keyword evidence="2" id="KW-1185">Reference proteome</keyword>
<evidence type="ECO:0000313" key="2">
    <source>
        <dbReference type="Proteomes" id="UP000054653"/>
    </source>
</evidence>
<dbReference type="EMBL" id="JYDI01004914">
    <property type="protein sequence ID" value="KRY05585.1"/>
    <property type="molecule type" value="Genomic_DNA"/>
</dbReference>